<proteinExistence type="predicted"/>
<feature type="chain" id="PRO_5018672540" evidence="1">
    <location>
        <begin position="21"/>
        <end position="633"/>
    </location>
</feature>
<sequence>MKSFRNSLFLLALTSLPLTGADLFAQSADDAMRLGYCTTEYSSGLILQDKEGPGVYQAAVYFTSDLLNKYEGDKITAVEFAIKPKRGSEAKVFVCNHINYMSTTTLGSGSTTEYSEGWNTVKLDKPVTIYKGMDLYVGYQLMLEEGEPFDCLLFDQSPYAVPNNNLYGFNTGEDNWYDNTSGINKNVCVRAVVEGKKAPDNDISFIKIEPQNGSDYMTQNEPRSYYAYVQNNGKTPITSFTLTMNSKTASQTIKSEKTFEGLNILNNVPQKLKLDGIAIPAEGNVTTEFTISKVNGEKDPYPSDNTLSRPGYCIKEGSKAVARKVLFEEFVSEAYEGIPAADEMYASVFNERDDKDDFVWVKHHRNYKGVQDQFVIDEDDDYEELYGKAKKPFVPAVCFDRLPISGMEDPGPAYFVDYEEQTNTILSAVKQEPSFVQLNIDNKLEGKKLDIKVSGHAGVCEMPMQDELRLTTWLVEDNIKSTEQEGATGSSYVQDGVLRKVLSSSAWGDKLDITKYDFEKTYSVDLQDGWNVDNMRVVTFVSNFNTDALKRRVYNTQQLACTKTTGITNTTAEAQRPFFVIGGVVVANQGFRVVEVCDIAGRKVSAHNLGAGLYIVKATDGERVYTQKVIVKH</sequence>
<feature type="signal peptide" evidence="1">
    <location>
        <begin position="1"/>
        <end position="20"/>
    </location>
</feature>
<reference evidence="2 3" key="1">
    <citation type="submission" date="2018-08" db="EMBL/GenBank/DDBJ databases">
        <title>A genome reference for cultivated species of the human gut microbiota.</title>
        <authorList>
            <person name="Zou Y."/>
            <person name="Xue W."/>
            <person name="Luo G."/>
        </authorList>
    </citation>
    <scope>NUCLEOTIDE SEQUENCE [LARGE SCALE GENOMIC DNA]</scope>
    <source>
        <strain evidence="2 3">AF42-9</strain>
    </source>
</reference>
<dbReference type="InterPro" id="IPR013783">
    <property type="entry name" value="Ig-like_fold"/>
</dbReference>
<accession>A0A3R6IVQ7</accession>
<gene>
    <name evidence="2" type="ORF">DW060_02955</name>
</gene>
<dbReference type="EMBL" id="QRNO01000008">
    <property type="protein sequence ID" value="RHK52141.1"/>
    <property type="molecule type" value="Genomic_DNA"/>
</dbReference>
<name>A0A3R6IVQ7_9BACT</name>
<evidence type="ECO:0000256" key="1">
    <source>
        <dbReference type="SAM" id="SignalP"/>
    </source>
</evidence>
<dbReference type="Proteomes" id="UP000286598">
    <property type="component" value="Unassembled WGS sequence"/>
</dbReference>
<dbReference type="Gene3D" id="2.60.40.10">
    <property type="entry name" value="Immunoglobulins"/>
    <property type="match status" value="1"/>
</dbReference>
<comment type="caution">
    <text evidence="2">The sequence shown here is derived from an EMBL/GenBank/DDBJ whole genome shotgun (WGS) entry which is preliminary data.</text>
</comment>
<dbReference type="AlphaFoldDB" id="A0A3R6IVQ7"/>
<dbReference type="OrthoDB" id="1014717at2"/>
<organism evidence="2 3">
    <name type="scientific">Leyella stercorea</name>
    <dbReference type="NCBI Taxonomy" id="363265"/>
    <lineage>
        <taxon>Bacteria</taxon>
        <taxon>Pseudomonadati</taxon>
        <taxon>Bacteroidota</taxon>
        <taxon>Bacteroidia</taxon>
        <taxon>Bacteroidales</taxon>
        <taxon>Prevotellaceae</taxon>
        <taxon>Leyella</taxon>
    </lineage>
</organism>
<dbReference type="Pfam" id="PF11551">
    <property type="entry name" value="Omp28"/>
    <property type="match status" value="1"/>
</dbReference>
<keyword evidence="1" id="KW-0732">Signal</keyword>
<keyword evidence="3" id="KW-1185">Reference proteome</keyword>
<evidence type="ECO:0000313" key="2">
    <source>
        <dbReference type="EMBL" id="RHK52141.1"/>
    </source>
</evidence>
<dbReference type="InterPro" id="IPR021615">
    <property type="entry name" value="Omp28"/>
</dbReference>
<protein>
    <submittedName>
        <fullName evidence="2">Hemin-binding protein</fullName>
    </submittedName>
</protein>
<evidence type="ECO:0000313" key="3">
    <source>
        <dbReference type="Proteomes" id="UP000286598"/>
    </source>
</evidence>